<evidence type="ECO:0000256" key="1">
    <source>
        <dbReference type="ARBA" id="ARBA00022441"/>
    </source>
</evidence>
<dbReference type="PANTHER" id="PTHR46260">
    <property type="entry name" value="RING-TYPE DOMAIN-CONTAINING PROTEIN"/>
    <property type="match status" value="1"/>
</dbReference>
<reference evidence="3 4" key="1">
    <citation type="submission" date="2017-07" db="EMBL/GenBank/DDBJ databases">
        <title>Leptospira spp. isolated from tropical soils.</title>
        <authorList>
            <person name="Thibeaux R."/>
            <person name="Iraola G."/>
            <person name="Ferres I."/>
            <person name="Bierque E."/>
            <person name="Girault D."/>
            <person name="Soupe-Gilbert M.-E."/>
            <person name="Picardeau M."/>
            <person name="Goarant C."/>
        </authorList>
    </citation>
    <scope>NUCLEOTIDE SEQUENCE [LARGE SCALE GENOMIC DNA]</scope>
    <source>
        <strain evidence="3 4">FH2-C-A2</strain>
    </source>
</reference>
<dbReference type="Pfam" id="PF01344">
    <property type="entry name" value="Kelch_1"/>
    <property type="match status" value="1"/>
</dbReference>
<evidence type="ECO:0000313" key="4">
    <source>
        <dbReference type="Proteomes" id="UP000231912"/>
    </source>
</evidence>
<sequence length="449" mass="47808">MRKMVLSFCLSILCSCEPSSLDGILGQESSRVQYGFISQLGPVSATVSWKCSRESQGNLYTDSGMIPSLQNSKTHFVKIDSLSPNTEYNAIYTCGSEKIQEGQSISFRTWISDEPQKTRGIWILGGIGSTAAPVAEVDLFDPVTGVWYPSVTSVPTPRIYSSILSHKGKIYVIGGLEESGGGYVSSSKVEVFEPYSMTWSTLTSLPSGSQGAVAASVGDEIYIVSGSNSVDMTNGPVFNTVLKFYPEIGIGGQWISYSSSSTIFSRVDMSGCAIDGTLFYTGGRTYNSGAANSGTDAFVPPANTTTSFSEPSLSESKHGAASLCIKPKPTDPFPGDGVWFGVVGGSTGSGNVFQPPSALTPTNKTEFYQLGSSVFSAGPTLPSSLYYPAAQVSYETRKIFVFGGASSINVPQDSVYSLDSGSPILSAWSAIPETMPRRRYAHKALRIDR</sequence>
<name>A0A2M9ZA02_9LEPT</name>
<dbReference type="AlphaFoldDB" id="A0A2M9ZA02"/>
<organism evidence="3 4">
    <name type="scientific">Leptospira wolffii</name>
    <dbReference type="NCBI Taxonomy" id="409998"/>
    <lineage>
        <taxon>Bacteria</taxon>
        <taxon>Pseudomonadati</taxon>
        <taxon>Spirochaetota</taxon>
        <taxon>Spirochaetia</taxon>
        <taxon>Leptospirales</taxon>
        <taxon>Leptospiraceae</taxon>
        <taxon>Leptospira</taxon>
    </lineage>
</organism>
<dbReference type="InterPro" id="IPR015915">
    <property type="entry name" value="Kelch-typ_b-propeller"/>
</dbReference>
<accession>A0A2M9ZA02</accession>
<dbReference type="PANTHER" id="PTHR46260:SF3">
    <property type="entry name" value="RING-TYPE DOMAIN-CONTAINING PROTEIN"/>
    <property type="match status" value="1"/>
</dbReference>
<dbReference type="PROSITE" id="PS51257">
    <property type="entry name" value="PROKAR_LIPOPROTEIN"/>
    <property type="match status" value="1"/>
</dbReference>
<evidence type="ECO:0000313" key="3">
    <source>
        <dbReference type="EMBL" id="PJZ65271.1"/>
    </source>
</evidence>
<dbReference type="SMART" id="SM00612">
    <property type="entry name" value="Kelch"/>
    <property type="match status" value="3"/>
</dbReference>
<protein>
    <recommendedName>
        <fullName evidence="5">Galactose oxidase</fullName>
    </recommendedName>
</protein>
<comment type="caution">
    <text evidence="3">The sequence shown here is derived from an EMBL/GenBank/DDBJ whole genome shotgun (WGS) entry which is preliminary data.</text>
</comment>
<proteinExistence type="predicted"/>
<dbReference type="EMBL" id="NPDT01000005">
    <property type="protein sequence ID" value="PJZ65271.1"/>
    <property type="molecule type" value="Genomic_DNA"/>
</dbReference>
<dbReference type="RefSeq" id="WP_100759240.1">
    <property type="nucleotide sequence ID" value="NZ_NPDT01000005.1"/>
</dbReference>
<keyword evidence="1" id="KW-0880">Kelch repeat</keyword>
<dbReference type="InterPro" id="IPR051746">
    <property type="entry name" value="Kelch_domain_containing_8"/>
</dbReference>
<dbReference type="Gene3D" id="2.120.10.80">
    <property type="entry name" value="Kelch-type beta propeller"/>
    <property type="match status" value="2"/>
</dbReference>
<evidence type="ECO:0000256" key="2">
    <source>
        <dbReference type="ARBA" id="ARBA00022737"/>
    </source>
</evidence>
<dbReference type="SUPFAM" id="SSF117281">
    <property type="entry name" value="Kelch motif"/>
    <property type="match status" value="2"/>
</dbReference>
<dbReference type="Proteomes" id="UP000231912">
    <property type="component" value="Unassembled WGS sequence"/>
</dbReference>
<evidence type="ECO:0008006" key="5">
    <source>
        <dbReference type="Google" id="ProtNLM"/>
    </source>
</evidence>
<keyword evidence="2" id="KW-0677">Repeat</keyword>
<gene>
    <name evidence="3" type="ORF">CH371_12775</name>
</gene>
<dbReference type="InterPro" id="IPR006652">
    <property type="entry name" value="Kelch_1"/>
</dbReference>